<dbReference type="GO" id="GO:0016887">
    <property type="term" value="F:ATP hydrolysis activity"/>
    <property type="evidence" value="ECO:0007669"/>
    <property type="project" value="InterPro"/>
</dbReference>
<organism evidence="10 11">
    <name type="scientific">Raoultella ornithinolytica</name>
    <name type="common">Klebsiella ornithinolytica</name>
    <dbReference type="NCBI Taxonomy" id="54291"/>
    <lineage>
        <taxon>Bacteria</taxon>
        <taxon>Pseudomonadati</taxon>
        <taxon>Pseudomonadota</taxon>
        <taxon>Gammaproteobacteria</taxon>
        <taxon>Enterobacterales</taxon>
        <taxon>Enterobacteriaceae</taxon>
        <taxon>Klebsiella/Raoultella group</taxon>
        <taxon>Raoultella</taxon>
    </lineage>
</organism>
<dbReference type="SMART" id="SM00382">
    <property type="entry name" value="AAA"/>
    <property type="match status" value="1"/>
</dbReference>
<dbReference type="InterPro" id="IPR036640">
    <property type="entry name" value="ABC1_TM_sf"/>
</dbReference>
<dbReference type="SUPFAM" id="SSF52540">
    <property type="entry name" value="P-loop containing nucleoside triphosphate hydrolases"/>
    <property type="match status" value="1"/>
</dbReference>
<sequence length="547" mass="61637">MELLLLVWRQYRWPFISVIALSLLSAALGIGLIAFINLRLMTVVDTSLAVLPEFLGLLLLLMVVTLGSQLALTTLGHHFVFRLRGEFIKRILDTQIEKVEKIGSASLLAGLTSDIRNITIAFVRLPELVQGIILTFGSAAYLAWLSGKMMMVTALWMALTIWGGFVLVARVYRHMATLRETEDKLYHDYQTVLEGRKELTLNRERAEYVFNQLYLPDAREYRHHIIRADTFHLSAVNWSNIMMLGAIGLVFWMANSLGWANTAVAATYSLTLLFLRTPLLSAVGALPTLLSAQVAFNKLNTFSLAPYRADFPQPEPHPHWQTLELRDVCFHYPDNSFAVGPINLTLQRGELVFLIGGNGSGKSTLAMLLTGLYQPASGQILLDGQPLAADKPEDYRKLFSAVFTDVWLFDWLLGPGGKAADSALVDQWMAYLKMTHKLQLDNGRIVDLKLSKGQKKRVALLLALAEERDIILLDEWAADQDPHFRREFYQQLLPLLQQMGKTVFAISHDDHYFQHADRLLEMRSGQLTELTGEERELATRDAVARTA</sequence>
<dbReference type="InterPro" id="IPR039421">
    <property type="entry name" value="Type_1_exporter"/>
</dbReference>
<dbReference type="Pfam" id="PF00005">
    <property type="entry name" value="ABC_tran"/>
    <property type="match status" value="1"/>
</dbReference>
<feature type="transmembrane region" description="Helical" evidence="7">
    <location>
        <begin position="266"/>
        <end position="290"/>
    </location>
</feature>
<dbReference type="EMBL" id="NKYI01000028">
    <property type="protein sequence ID" value="PIK82372.1"/>
    <property type="molecule type" value="Genomic_DNA"/>
</dbReference>
<protein>
    <submittedName>
        <fullName evidence="10">Multidrug ABC transporter permease/ATP-binding protein</fullName>
    </submittedName>
</protein>
<evidence type="ECO:0000256" key="7">
    <source>
        <dbReference type="SAM" id="Phobius"/>
    </source>
</evidence>
<dbReference type="PROSITE" id="PS00211">
    <property type="entry name" value="ABC_TRANSPORTER_1"/>
    <property type="match status" value="1"/>
</dbReference>
<dbReference type="GO" id="GO:0140359">
    <property type="term" value="F:ABC-type transporter activity"/>
    <property type="evidence" value="ECO:0007669"/>
    <property type="project" value="InterPro"/>
</dbReference>
<evidence type="ECO:0000259" key="9">
    <source>
        <dbReference type="PROSITE" id="PS50929"/>
    </source>
</evidence>
<evidence type="ECO:0000256" key="1">
    <source>
        <dbReference type="ARBA" id="ARBA00004651"/>
    </source>
</evidence>
<dbReference type="Gene3D" id="1.20.1560.10">
    <property type="entry name" value="ABC transporter type 1, transmembrane domain"/>
    <property type="match status" value="1"/>
</dbReference>
<evidence type="ECO:0000256" key="6">
    <source>
        <dbReference type="ARBA" id="ARBA00023136"/>
    </source>
</evidence>
<evidence type="ECO:0000259" key="8">
    <source>
        <dbReference type="PROSITE" id="PS50893"/>
    </source>
</evidence>
<keyword evidence="6 7" id="KW-0472">Membrane</keyword>
<comment type="subcellular location">
    <subcellularLocation>
        <location evidence="1">Cell membrane</location>
        <topology evidence="1">Multi-pass membrane protein</topology>
    </subcellularLocation>
</comment>
<dbReference type="NCBIfam" id="TIGR01194">
    <property type="entry name" value="cyc_pep_trnsptr"/>
    <property type="match status" value="1"/>
</dbReference>
<dbReference type="InterPro" id="IPR017871">
    <property type="entry name" value="ABC_transporter-like_CS"/>
</dbReference>
<dbReference type="InterPro" id="IPR003439">
    <property type="entry name" value="ABC_transporter-like_ATP-bd"/>
</dbReference>
<evidence type="ECO:0000256" key="3">
    <source>
        <dbReference type="ARBA" id="ARBA00022741"/>
    </source>
</evidence>
<evidence type="ECO:0000256" key="2">
    <source>
        <dbReference type="ARBA" id="ARBA00022692"/>
    </source>
</evidence>
<dbReference type="GO" id="GO:1904680">
    <property type="term" value="F:peptide transmembrane transporter activity"/>
    <property type="evidence" value="ECO:0007669"/>
    <property type="project" value="InterPro"/>
</dbReference>
<proteinExistence type="predicted"/>
<evidence type="ECO:0000313" key="10">
    <source>
        <dbReference type="EMBL" id="PIK82372.1"/>
    </source>
</evidence>
<dbReference type="CDD" id="cd03228">
    <property type="entry name" value="ABCC_MRP_Like"/>
    <property type="match status" value="1"/>
</dbReference>
<evidence type="ECO:0000256" key="4">
    <source>
        <dbReference type="ARBA" id="ARBA00022840"/>
    </source>
</evidence>
<feature type="domain" description="ABC transporter" evidence="8">
    <location>
        <begin position="323"/>
        <end position="547"/>
    </location>
</feature>
<dbReference type="InterPro" id="IPR005898">
    <property type="entry name" value="Cyc_pep_transpt_SyrD/YojI"/>
</dbReference>
<feature type="transmembrane region" description="Helical" evidence="7">
    <location>
        <begin position="12"/>
        <end position="36"/>
    </location>
</feature>
<dbReference type="PROSITE" id="PS50893">
    <property type="entry name" value="ABC_TRANSPORTER_2"/>
    <property type="match status" value="1"/>
</dbReference>
<dbReference type="PANTHER" id="PTHR24221:SF654">
    <property type="entry name" value="ATP-BINDING CASSETTE SUB-FAMILY B MEMBER 6"/>
    <property type="match status" value="1"/>
</dbReference>
<dbReference type="GO" id="GO:0005886">
    <property type="term" value="C:plasma membrane"/>
    <property type="evidence" value="ECO:0007669"/>
    <property type="project" value="UniProtKB-SubCell"/>
</dbReference>
<feature type="domain" description="ABC transmembrane type-1" evidence="9">
    <location>
        <begin position="15"/>
        <end position="291"/>
    </location>
</feature>
<dbReference type="AlphaFoldDB" id="A0A855F5D0"/>
<reference evidence="10 11" key="1">
    <citation type="submission" date="2017-07" db="EMBL/GenBank/DDBJ databases">
        <title>Raoultella ornithinolytica strain HH3 draft genome.</title>
        <authorList>
            <person name="Duceppe M.-O."/>
            <person name="Huang H."/>
            <person name="Phipps-Todd B."/>
        </authorList>
    </citation>
    <scope>NUCLEOTIDE SEQUENCE [LARGE SCALE GENOMIC DNA]</scope>
    <source>
        <strain evidence="10 11">HH3</strain>
    </source>
</reference>
<dbReference type="PANTHER" id="PTHR24221">
    <property type="entry name" value="ATP-BINDING CASSETTE SUB-FAMILY B"/>
    <property type="match status" value="1"/>
</dbReference>
<feature type="transmembrane region" description="Helical" evidence="7">
    <location>
        <begin position="150"/>
        <end position="169"/>
    </location>
</feature>
<feature type="transmembrane region" description="Helical" evidence="7">
    <location>
        <begin position="56"/>
        <end position="81"/>
    </location>
</feature>
<gene>
    <name evidence="10" type="ORF">CFY86_19460</name>
</gene>
<dbReference type="InterPro" id="IPR003593">
    <property type="entry name" value="AAA+_ATPase"/>
</dbReference>
<comment type="caution">
    <text evidence="10">The sequence shown here is derived from an EMBL/GenBank/DDBJ whole genome shotgun (WGS) entry which is preliminary data.</text>
</comment>
<keyword evidence="5 7" id="KW-1133">Transmembrane helix</keyword>
<accession>A0A855F5D0</accession>
<dbReference type="NCBIfam" id="NF007813">
    <property type="entry name" value="PRK10522.1"/>
    <property type="match status" value="1"/>
</dbReference>
<dbReference type="RefSeq" id="WP_086816097.1">
    <property type="nucleotide sequence ID" value="NZ_FXWO01000001.1"/>
</dbReference>
<keyword evidence="4 10" id="KW-0067">ATP-binding</keyword>
<feature type="transmembrane region" description="Helical" evidence="7">
    <location>
        <begin position="125"/>
        <end position="144"/>
    </location>
</feature>
<dbReference type="GO" id="GO:0005524">
    <property type="term" value="F:ATP binding"/>
    <property type="evidence" value="ECO:0007669"/>
    <property type="project" value="UniProtKB-KW"/>
</dbReference>
<evidence type="ECO:0000313" key="11">
    <source>
        <dbReference type="Proteomes" id="UP000229713"/>
    </source>
</evidence>
<dbReference type="Proteomes" id="UP000229713">
    <property type="component" value="Unassembled WGS sequence"/>
</dbReference>
<dbReference type="InterPro" id="IPR011527">
    <property type="entry name" value="ABC1_TM_dom"/>
</dbReference>
<name>A0A855F5D0_RAOOR</name>
<feature type="transmembrane region" description="Helical" evidence="7">
    <location>
        <begin position="231"/>
        <end position="254"/>
    </location>
</feature>
<evidence type="ECO:0000256" key="5">
    <source>
        <dbReference type="ARBA" id="ARBA00022989"/>
    </source>
</evidence>
<dbReference type="GO" id="GO:0034040">
    <property type="term" value="F:ATPase-coupled lipid transmembrane transporter activity"/>
    <property type="evidence" value="ECO:0007669"/>
    <property type="project" value="TreeGrafter"/>
</dbReference>
<dbReference type="PROSITE" id="PS50929">
    <property type="entry name" value="ABC_TM1F"/>
    <property type="match status" value="1"/>
</dbReference>
<keyword evidence="3" id="KW-0547">Nucleotide-binding</keyword>
<dbReference type="SUPFAM" id="SSF90123">
    <property type="entry name" value="ABC transporter transmembrane region"/>
    <property type="match status" value="1"/>
</dbReference>
<dbReference type="InterPro" id="IPR027417">
    <property type="entry name" value="P-loop_NTPase"/>
</dbReference>
<keyword evidence="2 7" id="KW-0812">Transmembrane</keyword>
<dbReference type="FunFam" id="3.40.50.300:FF:001035">
    <property type="entry name" value="ABC transporter ATP-binding protein YojI"/>
    <property type="match status" value="1"/>
</dbReference>
<dbReference type="GO" id="GO:0015833">
    <property type="term" value="P:peptide transport"/>
    <property type="evidence" value="ECO:0007669"/>
    <property type="project" value="InterPro"/>
</dbReference>
<dbReference type="Gene3D" id="3.40.50.300">
    <property type="entry name" value="P-loop containing nucleotide triphosphate hydrolases"/>
    <property type="match status" value="1"/>
</dbReference>